<comment type="caution">
    <text evidence="1">The sequence shown here is derived from an EMBL/GenBank/DDBJ whole genome shotgun (WGS) entry which is preliminary data.</text>
</comment>
<accession>A0A4U5MH35</accession>
<keyword evidence="2" id="KW-1185">Reference proteome</keyword>
<name>A0A4U5MH35_STECR</name>
<protein>
    <submittedName>
        <fullName evidence="1">Uncharacterized protein</fullName>
    </submittedName>
</protein>
<sequence>MKLLKKILKRKGLLTLHFEFGLDIETYFALEFLQQSQFKALSFGSSGWATVEELWNLWRTDRERLVGKTVTWHSNTLIHDNTFTRVGRVEAKILQFESGSRVVEYLNPHVQPHMSDDVFLCGLSVTVLYFL</sequence>
<reference evidence="1 2" key="2">
    <citation type="journal article" date="2019" name="G3 (Bethesda)">
        <title>Hybrid Assembly of the Genome of the Entomopathogenic Nematode Steinernema carpocapsae Identifies the X-Chromosome.</title>
        <authorList>
            <person name="Serra L."/>
            <person name="Macchietto M."/>
            <person name="Macias-Munoz A."/>
            <person name="McGill C.J."/>
            <person name="Rodriguez I.M."/>
            <person name="Rodriguez B."/>
            <person name="Murad R."/>
            <person name="Mortazavi A."/>
        </authorList>
    </citation>
    <scope>NUCLEOTIDE SEQUENCE [LARGE SCALE GENOMIC DNA]</scope>
    <source>
        <strain evidence="1 2">ALL</strain>
    </source>
</reference>
<dbReference type="Proteomes" id="UP000298663">
    <property type="component" value="Unassembled WGS sequence"/>
</dbReference>
<evidence type="ECO:0000313" key="1">
    <source>
        <dbReference type="EMBL" id="TKR68606.1"/>
    </source>
</evidence>
<evidence type="ECO:0000313" key="2">
    <source>
        <dbReference type="Proteomes" id="UP000298663"/>
    </source>
</evidence>
<dbReference type="EMBL" id="AZBU02000008">
    <property type="protein sequence ID" value="TKR68606.1"/>
    <property type="molecule type" value="Genomic_DNA"/>
</dbReference>
<proteinExistence type="predicted"/>
<gene>
    <name evidence="1" type="ORF">L596_024567</name>
</gene>
<dbReference type="AlphaFoldDB" id="A0A4U5MH35"/>
<organism evidence="1 2">
    <name type="scientific">Steinernema carpocapsae</name>
    <name type="common">Entomopathogenic nematode</name>
    <dbReference type="NCBI Taxonomy" id="34508"/>
    <lineage>
        <taxon>Eukaryota</taxon>
        <taxon>Metazoa</taxon>
        <taxon>Ecdysozoa</taxon>
        <taxon>Nematoda</taxon>
        <taxon>Chromadorea</taxon>
        <taxon>Rhabditida</taxon>
        <taxon>Tylenchina</taxon>
        <taxon>Panagrolaimomorpha</taxon>
        <taxon>Strongyloidoidea</taxon>
        <taxon>Steinernematidae</taxon>
        <taxon>Steinernema</taxon>
    </lineage>
</organism>
<reference evidence="1 2" key="1">
    <citation type="journal article" date="2015" name="Genome Biol.">
        <title>Comparative genomics of Steinernema reveals deeply conserved gene regulatory networks.</title>
        <authorList>
            <person name="Dillman A.R."/>
            <person name="Macchietto M."/>
            <person name="Porter C.F."/>
            <person name="Rogers A."/>
            <person name="Williams B."/>
            <person name="Antoshechkin I."/>
            <person name="Lee M.M."/>
            <person name="Goodwin Z."/>
            <person name="Lu X."/>
            <person name="Lewis E.E."/>
            <person name="Goodrich-Blair H."/>
            <person name="Stock S.P."/>
            <person name="Adams B.J."/>
            <person name="Sternberg P.W."/>
            <person name="Mortazavi A."/>
        </authorList>
    </citation>
    <scope>NUCLEOTIDE SEQUENCE [LARGE SCALE GENOMIC DNA]</scope>
    <source>
        <strain evidence="1 2">ALL</strain>
    </source>
</reference>